<feature type="transmembrane region" description="Helical" evidence="1">
    <location>
        <begin position="12"/>
        <end position="29"/>
    </location>
</feature>
<keyword evidence="3" id="KW-1185">Reference proteome</keyword>
<evidence type="ECO:0008006" key="4">
    <source>
        <dbReference type="Google" id="ProtNLM"/>
    </source>
</evidence>
<proteinExistence type="predicted"/>
<accession>I2GB57</accession>
<evidence type="ECO:0000313" key="3">
    <source>
        <dbReference type="Proteomes" id="UP000009309"/>
    </source>
</evidence>
<organism evidence="2 3">
    <name type="scientific">Fibrisoma limi BUZ 3</name>
    <dbReference type="NCBI Taxonomy" id="1185876"/>
    <lineage>
        <taxon>Bacteria</taxon>
        <taxon>Pseudomonadati</taxon>
        <taxon>Bacteroidota</taxon>
        <taxon>Cytophagia</taxon>
        <taxon>Cytophagales</taxon>
        <taxon>Spirosomataceae</taxon>
        <taxon>Fibrisoma</taxon>
    </lineage>
</organism>
<keyword evidence="1" id="KW-1133">Transmembrane helix</keyword>
<reference evidence="2 3" key="1">
    <citation type="journal article" date="2012" name="J. Bacteriol.">
        <title>Genome Sequence of the Filamentous Bacterium Fibrisoma limi BUZ 3T.</title>
        <authorList>
            <person name="Filippini M."/>
            <person name="Qi W."/>
            <person name="Jaenicke S."/>
            <person name="Goesmann A."/>
            <person name="Smits T.H."/>
            <person name="Bagheri H.C."/>
        </authorList>
    </citation>
    <scope>NUCLEOTIDE SEQUENCE [LARGE SCALE GENOMIC DNA]</scope>
    <source>
        <strain evidence="3">BUZ 3T</strain>
    </source>
</reference>
<dbReference type="EMBL" id="CAIT01000001">
    <property type="protein sequence ID" value="CCH51129.1"/>
    <property type="molecule type" value="Genomic_DNA"/>
</dbReference>
<name>I2GB57_9BACT</name>
<gene>
    <name evidence="2" type="ORF">BN8_00039</name>
</gene>
<comment type="caution">
    <text evidence="2">The sequence shown here is derived from an EMBL/GenBank/DDBJ whole genome shotgun (WGS) entry which is preliminary data.</text>
</comment>
<sequence>MRASTERKLISWFHILASIPILGFIYGPVASISEAAFMTRAVILPAVVLSGLWLWLGHYVRRWNRAASTLRATS</sequence>
<evidence type="ECO:0000313" key="2">
    <source>
        <dbReference type="EMBL" id="CCH51129.1"/>
    </source>
</evidence>
<dbReference type="STRING" id="1185876.BN8_00039"/>
<dbReference type="OrthoDB" id="798943at2"/>
<dbReference type="eggNOG" id="ENOG50333V8">
    <property type="taxonomic scope" value="Bacteria"/>
</dbReference>
<keyword evidence="1" id="KW-0812">Transmembrane</keyword>
<dbReference type="AlphaFoldDB" id="I2GB57"/>
<dbReference type="Proteomes" id="UP000009309">
    <property type="component" value="Unassembled WGS sequence"/>
</dbReference>
<evidence type="ECO:0000256" key="1">
    <source>
        <dbReference type="SAM" id="Phobius"/>
    </source>
</evidence>
<dbReference type="RefSeq" id="WP_009279722.1">
    <property type="nucleotide sequence ID" value="NZ_CAIT01000001.1"/>
</dbReference>
<keyword evidence="1" id="KW-0472">Membrane</keyword>
<feature type="transmembrane region" description="Helical" evidence="1">
    <location>
        <begin position="35"/>
        <end position="56"/>
    </location>
</feature>
<protein>
    <recommendedName>
        <fullName evidence="4">DUF2306 domain-containing protein</fullName>
    </recommendedName>
</protein>